<dbReference type="Proteomes" id="UP000527355">
    <property type="component" value="Unassembled WGS sequence"/>
</dbReference>
<comment type="caution">
    <text evidence="2">The sequence shown here is derived from an EMBL/GenBank/DDBJ whole genome shotgun (WGS) entry which is preliminary data.</text>
</comment>
<keyword evidence="3" id="KW-1185">Reference proteome</keyword>
<dbReference type="AlphaFoldDB" id="A0A7J7WVZ9"/>
<evidence type="ECO:0000256" key="1">
    <source>
        <dbReference type="SAM" id="MobiDB-lite"/>
    </source>
</evidence>
<gene>
    <name evidence="2" type="ORF">mMyoMyo1_011980</name>
</gene>
<organism evidence="2 3">
    <name type="scientific">Myotis myotis</name>
    <name type="common">Greater mouse-eared bat</name>
    <name type="synonym">Vespertilio myotis</name>
    <dbReference type="NCBI Taxonomy" id="51298"/>
    <lineage>
        <taxon>Eukaryota</taxon>
        <taxon>Metazoa</taxon>
        <taxon>Chordata</taxon>
        <taxon>Craniata</taxon>
        <taxon>Vertebrata</taxon>
        <taxon>Euteleostomi</taxon>
        <taxon>Mammalia</taxon>
        <taxon>Eutheria</taxon>
        <taxon>Laurasiatheria</taxon>
        <taxon>Chiroptera</taxon>
        <taxon>Yangochiroptera</taxon>
        <taxon>Vespertilionidae</taxon>
        <taxon>Myotis</taxon>
    </lineage>
</organism>
<sequence>MEKVFVGWTGPYPGPTLHGFPLESAHCLRRTVFPDLSGVKTLIPNAEFLPLRYNMRRGQEGPGPRQPGGAATRARLCAGLRRAHRASAGHTGDSTLGTAVPHGTLSAPPTHGLHAVGSPRMALSARGPPS</sequence>
<accession>A0A7J7WVZ9</accession>
<name>A0A7J7WVZ9_MYOMY</name>
<protein>
    <submittedName>
        <fullName evidence="2">Uncharacterized protein</fullName>
    </submittedName>
</protein>
<evidence type="ECO:0000313" key="3">
    <source>
        <dbReference type="Proteomes" id="UP000527355"/>
    </source>
</evidence>
<evidence type="ECO:0000313" key="2">
    <source>
        <dbReference type="EMBL" id="KAF6341579.1"/>
    </source>
</evidence>
<dbReference type="EMBL" id="JABWUV010000007">
    <property type="protein sequence ID" value="KAF6341579.1"/>
    <property type="molecule type" value="Genomic_DNA"/>
</dbReference>
<feature type="region of interest" description="Disordered" evidence="1">
    <location>
        <begin position="82"/>
        <end position="130"/>
    </location>
</feature>
<proteinExistence type="predicted"/>
<reference evidence="2 3" key="1">
    <citation type="journal article" date="2020" name="Nature">
        <title>Six reference-quality genomes reveal evolution of bat adaptations.</title>
        <authorList>
            <person name="Jebb D."/>
            <person name="Huang Z."/>
            <person name="Pippel M."/>
            <person name="Hughes G.M."/>
            <person name="Lavrichenko K."/>
            <person name="Devanna P."/>
            <person name="Winkler S."/>
            <person name="Jermiin L.S."/>
            <person name="Skirmuntt E.C."/>
            <person name="Katzourakis A."/>
            <person name="Burkitt-Gray L."/>
            <person name="Ray D.A."/>
            <person name="Sullivan K.A.M."/>
            <person name="Roscito J.G."/>
            <person name="Kirilenko B.M."/>
            <person name="Davalos L.M."/>
            <person name="Corthals A.P."/>
            <person name="Power M.L."/>
            <person name="Jones G."/>
            <person name="Ransome R.D."/>
            <person name="Dechmann D.K.N."/>
            <person name="Locatelli A.G."/>
            <person name="Puechmaille S.J."/>
            <person name="Fedrigo O."/>
            <person name="Jarvis E.D."/>
            <person name="Hiller M."/>
            <person name="Vernes S.C."/>
            <person name="Myers E.W."/>
            <person name="Teeling E.C."/>
        </authorList>
    </citation>
    <scope>NUCLEOTIDE SEQUENCE [LARGE SCALE GENOMIC DNA]</scope>
    <source>
        <strain evidence="2">MMyoMyo1</strain>
        <tissue evidence="2">Flight muscle</tissue>
    </source>
</reference>